<proteinExistence type="predicted"/>
<reference evidence="2 3" key="1">
    <citation type="submission" date="2024-06" db="EMBL/GenBank/DDBJ databases">
        <title>Genome of Rhodovulum iodosum, a marine photoferrotroph.</title>
        <authorList>
            <person name="Bianchini G."/>
            <person name="Nikeleit V."/>
            <person name="Kappler A."/>
            <person name="Bryce C."/>
            <person name="Sanchez-Baracaldo P."/>
        </authorList>
    </citation>
    <scope>NUCLEOTIDE SEQUENCE [LARGE SCALE GENOMIC DNA]</scope>
    <source>
        <strain evidence="2 3">UT/N1</strain>
    </source>
</reference>
<accession>A0ABV3XR03</accession>
<name>A0ABV3XR03_9RHOB</name>
<sequence>MRKFRHWGLAPLVLAAFVAACADEIEEEIGECEPGLGDISQCADVTPPAI</sequence>
<dbReference type="Proteomes" id="UP001560019">
    <property type="component" value="Unassembled WGS sequence"/>
</dbReference>
<evidence type="ECO:0008006" key="4">
    <source>
        <dbReference type="Google" id="ProtNLM"/>
    </source>
</evidence>
<gene>
    <name evidence="2" type="ORF">Ga0609869_000176</name>
</gene>
<feature type="signal peptide" evidence="1">
    <location>
        <begin position="1"/>
        <end position="22"/>
    </location>
</feature>
<evidence type="ECO:0000313" key="2">
    <source>
        <dbReference type="EMBL" id="MEX5726823.1"/>
    </source>
</evidence>
<keyword evidence="3" id="KW-1185">Reference proteome</keyword>
<feature type="chain" id="PRO_5047262303" description="Lipoprotein" evidence="1">
    <location>
        <begin position="23"/>
        <end position="50"/>
    </location>
</feature>
<protein>
    <recommendedName>
        <fullName evidence="4">Lipoprotein</fullName>
    </recommendedName>
</protein>
<comment type="caution">
    <text evidence="2">The sequence shown here is derived from an EMBL/GenBank/DDBJ whole genome shotgun (WGS) entry which is preliminary data.</text>
</comment>
<dbReference type="PROSITE" id="PS51257">
    <property type="entry name" value="PROKAR_LIPOPROTEIN"/>
    <property type="match status" value="1"/>
</dbReference>
<organism evidence="2 3">
    <name type="scientific">Rhodovulum iodosum</name>
    <dbReference type="NCBI Taxonomy" id="68291"/>
    <lineage>
        <taxon>Bacteria</taxon>
        <taxon>Pseudomonadati</taxon>
        <taxon>Pseudomonadota</taxon>
        <taxon>Alphaproteobacteria</taxon>
        <taxon>Rhodobacterales</taxon>
        <taxon>Paracoccaceae</taxon>
        <taxon>Rhodovulum</taxon>
    </lineage>
</organism>
<dbReference type="RefSeq" id="WP_170168788.1">
    <property type="nucleotide sequence ID" value="NZ_JBEHHI010000001.1"/>
</dbReference>
<keyword evidence="1" id="KW-0732">Signal</keyword>
<evidence type="ECO:0000256" key="1">
    <source>
        <dbReference type="SAM" id="SignalP"/>
    </source>
</evidence>
<evidence type="ECO:0000313" key="3">
    <source>
        <dbReference type="Proteomes" id="UP001560019"/>
    </source>
</evidence>
<dbReference type="EMBL" id="JBEHHI010000001">
    <property type="protein sequence ID" value="MEX5726823.1"/>
    <property type="molecule type" value="Genomic_DNA"/>
</dbReference>